<sequence length="42" mass="4670">MVRHRHRPGQLYADRSSATETPVPVPHDRSRAEPTTSETTAA</sequence>
<feature type="compositionally biased region" description="Polar residues" evidence="1">
    <location>
        <begin position="33"/>
        <end position="42"/>
    </location>
</feature>
<evidence type="ECO:0000256" key="1">
    <source>
        <dbReference type="SAM" id="MobiDB-lite"/>
    </source>
</evidence>
<accession>A0A6J4V348</accession>
<gene>
    <name evidence="2" type="ORF">AVDCRST_MAG73-4153</name>
</gene>
<organism evidence="2">
    <name type="scientific">uncultured Thermomicrobiales bacterium</name>
    <dbReference type="NCBI Taxonomy" id="1645740"/>
    <lineage>
        <taxon>Bacteria</taxon>
        <taxon>Pseudomonadati</taxon>
        <taxon>Thermomicrobiota</taxon>
        <taxon>Thermomicrobia</taxon>
        <taxon>Thermomicrobiales</taxon>
        <taxon>environmental samples</taxon>
    </lineage>
</organism>
<protein>
    <submittedName>
        <fullName evidence="2">Uncharacterized protein</fullName>
    </submittedName>
</protein>
<reference evidence="2" key="1">
    <citation type="submission" date="2020-02" db="EMBL/GenBank/DDBJ databases">
        <authorList>
            <person name="Meier V. D."/>
        </authorList>
    </citation>
    <scope>NUCLEOTIDE SEQUENCE</scope>
    <source>
        <strain evidence="2">AVDCRST_MAG73</strain>
    </source>
</reference>
<proteinExistence type="predicted"/>
<dbReference type="EMBL" id="CADCWE010000268">
    <property type="protein sequence ID" value="CAA9565887.1"/>
    <property type="molecule type" value="Genomic_DNA"/>
</dbReference>
<feature type="region of interest" description="Disordered" evidence="1">
    <location>
        <begin position="1"/>
        <end position="42"/>
    </location>
</feature>
<dbReference type="AlphaFoldDB" id="A0A6J4V348"/>
<name>A0A6J4V348_9BACT</name>
<evidence type="ECO:0000313" key="2">
    <source>
        <dbReference type="EMBL" id="CAA9565887.1"/>
    </source>
</evidence>